<evidence type="ECO:0000256" key="3">
    <source>
        <dbReference type="SAM" id="MobiDB-lite"/>
    </source>
</evidence>
<feature type="domain" description="Fcf2 pre-rRNA processing C-terminal" evidence="4">
    <location>
        <begin position="114"/>
        <end position="205"/>
    </location>
</feature>
<dbReference type="AlphaFoldDB" id="A0A4C2E5U1"/>
<accession>A0A4C2E5U1</accession>
<keyword evidence="2" id="KW-0539">Nucleus</keyword>
<dbReference type="Proteomes" id="UP000301737">
    <property type="component" value="Unassembled WGS sequence"/>
</dbReference>
<dbReference type="GO" id="GO:0005730">
    <property type="term" value="C:nucleolus"/>
    <property type="evidence" value="ECO:0007669"/>
    <property type="project" value="UniProtKB-SubCell"/>
</dbReference>
<comment type="caution">
    <text evidence="5">The sequence shown here is derived from an EMBL/GenBank/DDBJ whole genome shotgun (WGS) entry which is preliminary data.</text>
</comment>
<evidence type="ECO:0000256" key="2">
    <source>
        <dbReference type="ARBA" id="ARBA00023242"/>
    </source>
</evidence>
<dbReference type="GO" id="GO:0003723">
    <property type="term" value="F:RNA binding"/>
    <property type="evidence" value="ECO:0007669"/>
    <property type="project" value="TreeGrafter"/>
</dbReference>
<proteinExistence type="predicted"/>
<evidence type="ECO:0000259" key="4">
    <source>
        <dbReference type="Pfam" id="PF08698"/>
    </source>
</evidence>
<name>A0A4C2E5U1_9SACH</name>
<organism evidence="5 6">
    <name type="scientific">Zygosaccharomyces mellis</name>
    <dbReference type="NCBI Taxonomy" id="42258"/>
    <lineage>
        <taxon>Eukaryota</taxon>
        <taxon>Fungi</taxon>
        <taxon>Dikarya</taxon>
        <taxon>Ascomycota</taxon>
        <taxon>Saccharomycotina</taxon>
        <taxon>Saccharomycetes</taxon>
        <taxon>Saccharomycetales</taxon>
        <taxon>Saccharomycetaceae</taxon>
        <taxon>Zygosaccharomyces</taxon>
    </lineage>
</organism>
<dbReference type="Pfam" id="PF08698">
    <property type="entry name" value="Fcf2"/>
    <property type="match status" value="1"/>
</dbReference>
<comment type="subcellular location">
    <subcellularLocation>
        <location evidence="1">Nucleus</location>
        <location evidence="1">Nucleolus</location>
    </subcellularLocation>
</comment>
<dbReference type="InterPro" id="IPR039883">
    <property type="entry name" value="Fcf2/DNTTIP2"/>
</dbReference>
<sequence length="226" mass="26334">MSIDRFEYNLTVKKVDTKILSKMDEVESLFSQLQQVSTRPESASNYKRNGLQENQDLVKLDDDHTHDEFENIEKSLKQLPKLQNGFDNLSIPKVAESKSYAVGKDKKNQHEGPTSEEWFTLPTPTGEFAHRVQRDLQLIKHRASLDPKRHYKKEKWIPPERFAVGTIIENSAEYFSGRLPRRQRGETMLSTLLKDTDSKNYLKRKYGEIQNEKRGKRVGKGKKGRR</sequence>
<feature type="compositionally biased region" description="Basic residues" evidence="3">
    <location>
        <begin position="214"/>
        <end position="226"/>
    </location>
</feature>
<reference evidence="5 6" key="1">
    <citation type="submission" date="2019-01" db="EMBL/GenBank/DDBJ databases">
        <title>Draft Genome Sequencing of Zygosaccharomyces mellis Ca-7.</title>
        <authorList>
            <person name="Shiwa Y."/>
            <person name="Kanesaki Y."/>
            <person name="Ishige T."/>
            <person name="Mura K."/>
            <person name="Hori T."/>
            <person name="Tamura T."/>
        </authorList>
    </citation>
    <scope>NUCLEOTIDE SEQUENCE [LARGE SCALE GENOMIC DNA]</scope>
    <source>
        <strain evidence="5 6">Ca-7</strain>
    </source>
</reference>
<dbReference type="PANTHER" id="PTHR21686:SF12">
    <property type="entry name" value="DEOXYNUCLEOTIDYLTRANSFERASE TERMINAL-INTERACTING PROTEIN 2"/>
    <property type="match status" value="1"/>
</dbReference>
<feature type="region of interest" description="Disordered" evidence="3">
    <location>
        <begin position="102"/>
        <end position="122"/>
    </location>
</feature>
<feature type="compositionally biased region" description="Basic and acidic residues" evidence="3">
    <location>
        <begin position="204"/>
        <end position="213"/>
    </location>
</feature>
<dbReference type="InterPro" id="IPR014810">
    <property type="entry name" value="Fcf2_C"/>
</dbReference>
<feature type="region of interest" description="Disordered" evidence="3">
    <location>
        <begin position="204"/>
        <end position="226"/>
    </location>
</feature>
<protein>
    <recommendedName>
        <fullName evidence="4">Fcf2 pre-rRNA processing C-terminal domain-containing protein</fullName>
    </recommendedName>
</protein>
<evidence type="ECO:0000313" key="6">
    <source>
        <dbReference type="Proteomes" id="UP000301737"/>
    </source>
</evidence>
<keyword evidence="6" id="KW-1185">Reference proteome</keyword>
<gene>
    <name evidence="5" type="ORF">ZYGM_003841</name>
</gene>
<dbReference type="EMBL" id="BIMX01000009">
    <property type="protein sequence ID" value="GCE99371.1"/>
    <property type="molecule type" value="Genomic_DNA"/>
</dbReference>
<evidence type="ECO:0000313" key="5">
    <source>
        <dbReference type="EMBL" id="GCE99371.1"/>
    </source>
</evidence>
<dbReference type="OrthoDB" id="427886at2759"/>
<dbReference type="PANTHER" id="PTHR21686">
    <property type="entry name" value="DEOXYNUCLEOTIDYLTRANSFERASE TERMINAL-INTERACTING PROTEIN 2"/>
    <property type="match status" value="1"/>
</dbReference>
<evidence type="ECO:0000256" key="1">
    <source>
        <dbReference type="ARBA" id="ARBA00004604"/>
    </source>
</evidence>
<dbReference type="GO" id="GO:0006396">
    <property type="term" value="P:RNA processing"/>
    <property type="evidence" value="ECO:0007669"/>
    <property type="project" value="TreeGrafter"/>
</dbReference>